<keyword evidence="1" id="KW-0472">Membrane</keyword>
<feature type="domain" description="GGDEF" evidence="3">
    <location>
        <begin position="388"/>
        <end position="526"/>
    </location>
</feature>
<feature type="transmembrane region" description="Helical" evidence="1">
    <location>
        <begin position="141"/>
        <end position="174"/>
    </location>
</feature>
<dbReference type="AlphaFoldDB" id="A0AA46TNR0"/>
<dbReference type="EMBL" id="CP096973">
    <property type="protein sequence ID" value="UYO73714.1"/>
    <property type="molecule type" value="Genomic_DNA"/>
</dbReference>
<dbReference type="Gene3D" id="3.30.70.270">
    <property type="match status" value="1"/>
</dbReference>
<feature type="transmembrane region" description="Helical" evidence="1">
    <location>
        <begin position="49"/>
        <end position="70"/>
    </location>
</feature>
<dbReference type="PANTHER" id="PTHR44757">
    <property type="entry name" value="DIGUANYLATE CYCLASE DGCP"/>
    <property type="match status" value="1"/>
</dbReference>
<dbReference type="SUPFAM" id="SSF55785">
    <property type="entry name" value="PYP-like sensor domain (PAS domain)"/>
    <property type="match status" value="1"/>
</dbReference>
<keyword evidence="1" id="KW-0812">Transmembrane</keyword>
<protein>
    <submittedName>
        <fullName evidence="4">Sensor domain-containing diguanylate cyclase</fullName>
    </submittedName>
</protein>
<dbReference type="InterPro" id="IPR035965">
    <property type="entry name" value="PAS-like_dom_sf"/>
</dbReference>
<dbReference type="Pfam" id="PF08448">
    <property type="entry name" value="PAS_4"/>
    <property type="match status" value="1"/>
</dbReference>
<dbReference type="InterPro" id="IPR029787">
    <property type="entry name" value="Nucleotide_cyclase"/>
</dbReference>
<proteinExistence type="predicted"/>
<dbReference type="NCBIfam" id="TIGR00254">
    <property type="entry name" value="GGDEF"/>
    <property type="match status" value="1"/>
</dbReference>
<dbReference type="SMART" id="SM00091">
    <property type="entry name" value="PAS"/>
    <property type="match status" value="1"/>
</dbReference>
<dbReference type="InterPro" id="IPR013656">
    <property type="entry name" value="PAS_4"/>
</dbReference>
<evidence type="ECO:0000259" key="3">
    <source>
        <dbReference type="PROSITE" id="PS50887"/>
    </source>
</evidence>
<sequence length="547" mass="61534">MAPPATISGRASVRETATASGLRSDYQREHHLTQLRLRGEKVRLLYDNLWQPVLSSVAAGGLLIAAMWPVVDASLLIGWFITLTAISGLRLLLAQRFKRLPAAHQQRRRWLRWFAIGAITSGCVWGATGLLLFSHDHPGQIAALSIVLAGISAGGVTTLSSVWWVALGFVLPILLPLKLQFLLQGSPLSVLIGLMLVLFLGLIVTTSRRFSRTIHDNIALRVSMASRETQLRESENRYRSIFQHSPLGVLHFNEQGVITDCNRKLLDILGVGRAQLIGYHMLARSADHEVAQAVNDALEKGTGYYEGTYRFPKATAGIPLRAFFNGVLSASNQMIGGVAIIEDFTERKRNEAIIYRQAYYDALTDLPNRRLFIERLEKLCNERISEQRFGLVMFLDMDRFKLINDTLGHAAGDDLLVQVARRLEQCLNEGDIAARLSGDEFVLLALFEELASEELDQQAERYMRKVQQVLSEQYRLEKRWLTVTPSMGYTCFNASKCDHSDVLKQADIAMYQAKTEGRARLRRYQPWMSEEVNKRIAEPVITPPADR</sequence>
<reference evidence="4" key="1">
    <citation type="submission" date="2022-05" db="EMBL/GenBank/DDBJ databases">
        <title>Complete sequence of a novel PHA-producing Halomonas strain.</title>
        <authorList>
            <person name="Zheng Z."/>
        </authorList>
    </citation>
    <scope>NUCLEOTIDE SEQUENCE</scope>
    <source>
        <strain evidence="4">ZZQ-149</strain>
    </source>
</reference>
<feature type="transmembrane region" description="Helical" evidence="1">
    <location>
        <begin position="113"/>
        <end position="135"/>
    </location>
</feature>
<dbReference type="KEGG" id="hqn:M0220_12600"/>
<evidence type="ECO:0000259" key="2">
    <source>
        <dbReference type="PROSITE" id="PS50112"/>
    </source>
</evidence>
<dbReference type="InterPro" id="IPR052155">
    <property type="entry name" value="Biofilm_reg_signaling"/>
</dbReference>
<dbReference type="InterPro" id="IPR000160">
    <property type="entry name" value="GGDEF_dom"/>
</dbReference>
<name>A0AA46TNR0_9GAMM</name>
<dbReference type="InterPro" id="IPR000014">
    <property type="entry name" value="PAS"/>
</dbReference>
<feature type="transmembrane region" description="Helical" evidence="1">
    <location>
        <begin position="76"/>
        <end position="93"/>
    </location>
</feature>
<dbReference type="CDD" id="cd00130">
    <property type="entry name" value="PAS"/>
    <property type="match status" value="1"/>
</dbReference>
<organism evidence="4 5">
    <name type="scientific">Halomonas qinghailakensis</name>
    <dbReference type="NCBI Taxonomy" id="2937790"/>
    <lineage>
        <taxon>Bacteria</taxon>
        <taxon>Pseudomonadati</taxon>
        <taxon>Pseudomonadota</taxon>
        <taxon>Gammaproteobacteria</taxon>
        <taxon>Oceanospirillales</taxon>
        <taxon>Halomonadaceae</taxon>
        <taxon>Halomonas</taxon>
    </lineage>
</organism>
<gene>
    <name evidence="4" type="ORF">M0220_12600</name>
</gene>
<keyword evidence="1" id="KW-1133">Transmembrane helix</keyword>
<dbReference type="NCBIfam" id="TIGR00229">
    <property type="entry name" value="sensory_box"/>
    <property type="match status" value="1"/>
</dbReference>
<dbReference type="Proteomes" id="UP001164935">
    <property type="component" value="Chromosome"/>
</dbReference>
<dbReference type="SUPFAM" id="SSF55073">
    <property type="entry name" value="Nucleotide cyclase"/>
    <property type="match status" value="1"/>
</dbReference>
<evidence type="ECO:0000313" key="4">
    <source>
        <dbReference type="EMBL" id="UYO73714.1"/>
    </source>
</evidence>
<keyword evidence="5" id="KW-1185">Reference proteome</keyword>
<dbReference type="CDD" id="cd01949">
    <property type="entry name" value="GGDEF"/>
    <property type="match status" value="1"/>
</dbReference>
<dbReference type="InterPro" id="IPR043128">
    <property type="entry name" value="Rev_trsase/Diguanyl_cyclase"/>
</dbReference>
<dbReference type="Pfam" id="PF00990">
    <property type="entry name" value="GGDEF"/>
    <property type="match status" value="1"/>
</dbReference>
<evidence type="ECO:0000313" key="5">
    <source>
        <dbReference type="Proteomes" id="UP001164935"/>
    </source>
</evidence>
<dbReference type="RefSeq" id="WP_264017810.1">
    <property type="nucleotide sequence ID" value="NZ_CP096973.1"/>
</dbReference>
<evidence type="ECO:0000256" key="1">
    <source>
        <dbReference type="SAM" id="Phobius"/>
    </source>
</evidence>
<dbReference type="SMART" id="SM00267">
    <property type="entry name" value="GGDEF"/>
    <property type="match status" value="1"/>
</dbReference>
<dbReference type="Gene3D" id="3.30.450.20">
    <property type="entry name" value="PAS domain"/>
    <property type="match status" value="1"/>
</dbReference>
<dbReference type="PROSITE" id="PS50112">
    <property type="entry name" value="PAS"/>
    <property type="match status" value="1"/>
</dbReference>
<feature type="transmembrane region" description="Helical" evidence="1">
    <location>
        <begin position="181"/>
        <end position="204"/>
    </location>
</feature>
<dbReference type="PANTHER" id="PTHR44757:SF2">
    <property type="entry name" value="BIOFILM ARCHITECTURE MAINTENANCE PROTEIN MBAA"/>
    <property type="match status" value="1"/>
</dbReference>
<feature type="domain" description="PAS" evidence="2">
    <location>
        <begin position="234"/>
        <end position="300"/>
    </location>
</feature>
<accession>A0AA46TNR0</accession>
<dbReference type="PROSITE" id="PS50887">
    <property type="entry name" value="GGDEF"/>
    <property type="match status" value="1"/>
</dbReference>